<gene>
    <name evidence="4" type="ORF">BHD05_06110</name>
</gene>
<dbReference type="PANTHER" id="PTHR43877:SF2">
    <property type="entry name" value="AMINOALKYLPHOSPHONATE N-ACETYLTRANSFERASE-RELATED"/>
    <property type="match status" value="1"/>
</dbReference>
<organism evidence="4 5">
    <name type="scientific">Marisediminicola antarctica</name>
    <dbReference type="NCBI Taxonomy" id="674079"/>
    <lineage>
        <taxon>Bacteria</taxon>
        <taxon>Bacillati</taxon>
        <taxon>Actinomycetota</taxon>
        <taxon>Actinomycetes</taxon>
        <taxon>Micrococcales</taxon>
        <taxon>Microbacteriaceae</taxon>
        <taxon>Marisediminicola</taxon>
    </lineage>
</organism>
<dbReference type="Gene3D" id="3.40.630.30">
    <property type="match status" value="1"/>
</dbReference>
<keyword evidence="2" id="KW-0012">Acyltransferase</keyword>
<keyword evidence="1" id="KW-0808">Transferase</keyword>
<dbReference type="KEGG" id="mant:BHD05_06110"/>
<keyword evidence="5" id="KW-1185">Reference proteome</keyword>
<dbReference type="SUPFAM" id="SSF55729">
    <property type="entry name" value="Acyl-CoA N-acyltransferases (Nat)"/>
    <property type="match status" value="1"/>
</dbReference>
<evidence type="ECO:0000259" key="3">
    <source>
        <dbReference type="PROSITE" id="PS51186"/>
    </source>
</evidence>
<evidence type="ECO:0000313" key="5">
    <source>
        <dbReference type="Proteomes" id="UP000464507"/>
    </source>
</evidence>
<dbReference type="RefSeq" id="WP_161885655.1">
    <property type="nucleotide sequence ID" value="NZ_CP017146.1"/>
</dbReference>
<dbReference type="Proteomes" id="UP000464507">
    <property type="component" value="Chromosome"/>
</dbReference>
<accession>A0A7L5AGZ4</accession>
<dbReference type="PANTHER" id="PTHR43877">
    <property type="entry name" value="AMINOALKYLPHOSPHONATE N-ACETYLTRANSFERASE-RELATED-RELATED"/>
    <property type="match status" value="1"/>
</dbReference>
<feature type="domain" description="N-acetyltransferase" evidence="3">
    <location>
        <begin position="27"/>
        <end position="188"/>
    </location>
</feature>
<protein>
    <recommendedName>
        <fullName evidence="3">N-acetyltransferase domain-containing protein</fullName>
    </recommendedName>
</protein>
<dbReference type="InterPro" id="IPR000182">
    <property type="entry name" value="GNAT_dom"/>
</dbReference>
<feature type="domain" description="N-acetyltransferase" evidence="3">
    <location>
        <begin position="193"/>
        <end position="347"/>
    </location>
</feature>
<evidence type="ECO:0000256" key="1">
    <source>
        <dbReference type="ARBA" id="ARBA00022679"/>
    </source>
</evidence>
<dbReference type="OrthoDB" id="9799092at2"/>
<dbReference type="InterPro" id="IPR016181">
    <property type="entry name" value="Acyl_CoA_acyltransferase"/>
</dbReference>
<dbReference type="Pfam" id="PF00583">
    <property type="entry name" value="Acetyltransf_1"/>
    <property type="match status" value="1"/>
</dbReference>
<evidence type="ECO:0000256" key="2">
    <source>
        <dbReference type="ARBA" id="ARBA00023315"/>
    </source>
</evidence>
<dbReference type="GO" id="GO:0016747">
    <property type="term" value="F:acyltransferase activity, transferring groups other than amino-acyl groups"/>
    <property type="evidence" value="ECO:0007669"/>
    <property type="project" value="InterPro"/>
</dbReference>
<dbReference type="AlphaFoldDB" id="A0A7L5AGZ4"/>
<dbReference type="EMBL" id="CP017146">
    <property type="protein sequence ID" value="QHO69286.1"/>
    <property type="molecule type" value="Genomic_DNA"/>
</dbReference>
<proteinExistence type="predicted"/>
<sequence>MTSTTQSLSERITAPAEVRFPQPLAGVTWRPMTVEDVKPVFELRRLVGRVDHPSYSLSLEEIEHEITADELDRAHDTVIGIDADGRAVAYGIVVLQPSQATLVRSAFEGHVHPDHRGEGLDEVLLDWLEDRGLQQLASSDKTLPGWFVTAVPRQAEEMLELLRGRGFDFRRNWFELVRDVTEPIPDIPFPAGARVETYGPQWAEQTRIARNDAFRDHFASQPLTSEEWLSHDSLPIARADLSYVVLMPDETGEEQVVAFAMTDINEHDWDQLGFRFGYIPYVGVRRDWRGMKLAPAVLSHLLNAYRDAGLVKAVLDVDADSPTGAVELYERIGFEKTSRSVSVLKEY</sequence>
<dbReference type="InterPro" id="IPR050832">
    <property type="entry name" value="Bact_Acetyltransf"/>
</dbReference>
<reference evidence="4 5" key="1">
    <citation type="submission" date="2016-09" db="EMBL/GenBank/DDBJ databases">
        <title>Complete genome sequence of microbes from the polar regions.</title>
        <authorList>
            <person name="Liao L."/>
            <person name="Chen B."/>
        </authorList>
    </citation>
    <scope>NUCLEOTIDE SEQUENCE [LARGE SCALE GENOMIC DNA]</scope>
    <source>
        <strain evidence="4 5">ZS314</strain>
    </source>
</reference>
<name>A0A7L5AGZ4_9MICO</name>
<dbReference type="CDD" id="cd04301">
    <property type="entry name" value="NAT_SF"/>
    <property type="match status" value="1"/>
</dbReference>
<dbReference type="PROSITE" id="PS51186">
    <property type="entry name" value="GNAT"/>
    <property type="match status" value="2"/>
</dbReference>
<evidence type="ECO:0000313" key="4">
    <source>
        <dbReference type="EMBL" id="QHO69286.1"/>
    </source>
</evidence>